<dbReference type="OrthoDB" id="4037694at2759"/>
<keyword evidence="8" id="KW-0472">Membrane</keyword>
<dbReference type="GeneID" id="18250337"/>
<keyword evidence="6" id="KW-1133">Transmembrane helix</keyword>
<dbReference type="GO" id="GO:0061617">
    <property type="term" value="C:MICOS complex"/>
    <property type="evidence" value="ECO:0007669"/>
    <property type="project" value="UniProtKB-UniRule"/>
</dbReference>
<dbReference type="EMBL" id="GL996524">
    <property type="protein sequence ID" value="EGV63115.1"/>
    <property type="molecule type" value="Genomic_DNA"/>
</dbReference>
<dbReference type="Proteomes" id="UP000000707">
    <property type="component" value="Unassembled WGS sequence"/>
</dbReference>
<keyword evidence="7 11" id="KW-0496">Mitochondrion</keyword>
<evidence type="ECO:0000313" key="12">
    <source>
        <dbReference type="EMBL" id="EGV63115.1"/>
    </source>
</evidence>
<evidence type="ECO:0000256" key="2">
    <source>
        <dbReference type="ARBA" id="ARBA00004370"/>
    </source>
</evidence>
<dbReference type="Pfam" id="PF17050">
    <property type="entry name" value="AIM5"/>
    <property type="match status" value="1"/>
</dbReference>
<evidence type="ECO:0000313" key="13">
    <source>
        <dbReference type="Proteomes" id="UP000000707"/>
    </source>
</evidence>
<sequence>MGGRINGFLAGALFTSAFVYYTGEYIKKDSQFVSRQLRISETIINEGIIQGKQLTSPIAPAAPRGTTTGNAGKVESAKDIWNQEIINAANWLYSINYYKGLENLDYWANKLSGKLTDAVSNKLLDESREKK</sequence>
<evidence type="ECO:0000256" key="1">
    <source>
        <dbReference type="ARBA" id="ARBA00002689"/>
    </source>
</evidence>
<evidence type="ECO:0000256" key="6">
    <source>
        <dbReference type="ARBA" id="ARBA00022989"/>
    </source>
</evidence>
<comment type="subunit">
    <text evidence="11">Component of the mitochondrial contact site and cristae organizing system (MICOS) complex.</text>
</comment>
<name>G3B520_CANTC</name>
<dbReference type="AlphaFoldDB" id="G3B520"/>
<dbReference type="InterPro" id="IPR031463">
    <property type="entry name" value="Mic12"/>
</dbReference>
<dbReference type="GO" id="GO:0042407">
    <property type="term" value="P:cristae formation"/>
    <property type="evidence" value="ECO:0007669"/>
    <property type="project" value="InterPro"/>
</dbReference>
<comment type="function">
    <text evidence="1 11">Component of the MICOS complex, a large protein complex of the mitochondrial inner membrane that plays crucial roles in the maintenance of crista junctions, inner membrane architecture, and formation of contact sites to the outer membrane.</text>
</comment>
<keyword evidence="13" id="KW-1185">Reference proteome</keyword>
<dbReference type="HOGENOM" id="CLU_134520_0_0_1"/>
<evidence type="ECO:0000256" key="10">
    <source>
        <dbReference type="ARBA" id="ARBA00032985"/>
    </source>
</evidence>
<evidence type="ECO:0000256" key="8">
    <source>
        <dbReference type="ARBA" id="ARBA00023136"/>
    </source>
</evidence>
<dbReference type="RefSeq" id="XP_006686908.1">
    <property type="nucleotide sequence ID" value="XM_006686845.1"/>
</dbReference>
<evidence type="ECO:0000256" key="11">
    <source>
        <dbReference type="RuleBase" id="RU363010"/>
    </source>
</evidence>
<protein>
    <recommendedName>
        <fullName evidence="4 11">MICOS complex subunit MIC12</fullName>
    </recommendedName>
    <alternativeName>
        <fullName evidence="10 11">Altered inheritance of mitochondria protein 5, mitochondrial</fullName>
    </alternativeName>
    <alternativeName>
        <fullName evidence="9 11">Found in mitochondrial proteome protein 51</fullName>
    </alternativeName>
</protein>
<dbReference type="KEGG" id="cten:18250337"/>
<keyword evidence="5" id="KW-0812">Transmembrane</keyword>
<dbReference type="eggNOG" id="ENOG502SC1K">
    <property type="taxonomic scope" value="Eukaryota"/>
</dbReference>
<evidence type="ECO:0000256" key="7">
    <source>
        <dbReference type="ARBA" id="ARBA00023128"/>
    </source>
</evidence>
<dbReference type="GO" id="GO:0044284">
    <property type="term" value="C:mitochondrial crista junction"/>
    <property type="evidence" value="ECO:0007669"/>
    <property type="project" value="InterPro"/>
</dbReference>
<evidence type="ECO:0000256" key="9">
    <source>
        <dbReference type="ARBA" id="ARBA00032159"/>
    </source>
</evidence>
<gene>
    <name evidence="12" type="ORF">CANTEDRAFT_93887</name>
</gene>
<proteinExistence type="inferred from homology"/>
<comment type="subcellular location">
    <subcellularLocation>
        <location evidence="2">Membrane</location>
    </subcellularLocation>
    <subcellularLocation>
        <location evidence="11">Mitochondrion inner membrane</location>
        <topology evidence="11">Single-pass membrane protein</topology>
    </subcellularLocation>
</comment>
<evidence type="ECO:0000256" key="3">
    <source>
        <dbReference type="ARBA" id="ARBA00009188"/>
    </source>
</evidence>
<reference evidence="12 13" key="1">
    <citation type="journal article" date="2011" name="Proc. Natl. Acad. Sci. U.S.A.">
        <title>Comparative genomics of xylose-fermenting fungi for enhanced biofuel production.</title>
        <authorList>
            <person name="Wohlbach D.J."/>
            <person name="Kuo A."/>
            <person name="Sato T.K."/>
            <person name="Potts K.M."/>
            <person name="Salamov A.A."/>
            <person name="LaButti K.M."/>
            <person name="Sun H."/>
            <person name="Clum A."/>
            <person name="Pangilinan J.L."/>
            <person name="Lindquist E.A."/>
            <person name="Lucas S."/>
            <person name="Lapidus A."/>
            <person name="Jin M."/>
            <person name="Gunawan C."/>
            <person name="Balan V."/>
            <person name="Dale B.E."/>
            <person name="Jeffries T.W."/>
            <person name="Zinkel R."/>
            <person name="Barry K.W."/>
            <person name="Grigoriev I.V."/>
            <person name="Gasch A.P."/>
        </authorList>
    </citation>
    <scope>NUCLEOTIDE SEQUENCE [LARGE SCALE GENOMIC DNA]</scope>
    <source>
        <strain evidence="13">ATCC 10573 / BCRC 21748 / CBS 615 / JCM 9827 / NBRC 10315 / NRRL Y-1498 / VKM Y-70</strain>
    </source>
</reference>
<organism evidence="13">
    <name type="scientific">Candida tenuis (strain ATCC 10573 / BCRC 21748 / CBS 615 / JCM 9827 / NBRC 10315 / NRRL Y-1498 / VKM Y-70)</name>
    <name type="common">Yeast</name>
    <name type="synonym">Yamadazyma tenuis</name>
    <dbReference type="NCBI Taxonomy" id="590646"/>
    <lineage>
        <taxon>Eukaryota</taxon>
        <taxon>Fungi</taxon>
        <taxon>Dikarya</taxon>
        <taxon>Ascomycota</taxon>
        <taxon>Saccharomycotina</taxon>
        <taxon>Pichiomycetes</taxon>
        <taxon>Debaryomycetaceae</taxon>
        <taxon>Yamadazyma</taxon>
    </lineage>
</organism>
<comment type="similarity">
    <text evidence="3 11">Belongs to the MICOS complex subunit Mic12 family.</text>
</comment>
<evidence type="ECO:0000256" key="4">
    <source>
        <dbReference type="ARBA" id="ARBA00018170"/>
    </source>
</evidence>
<keyword evidence="11" id="KW-0999">Mitochondrion inner membrane</keyword>
<evidence type="ECO:0000256" key="5">
    <source>
        <dbReference type="ARBA" id="ARBA00022692"/>
    </source>
</evidence>
<accession>G3B520</accession>